<accession>H0I2J1</accession>
<evidence type="ECO:0000313" key="1">
    <source>
        <dbReference type="EMBL" id="EHK52793.1"/>
    </source>
</evidence>
<reference evidence="1 2" key="1">
    <citation type="journal article" date="2012" name="J. Bacteriol.">
        <title>Draft Genome Sequence of Mesorhizobium alhagi CCNWXJ12-2T, a Novel Salt-Resistant Species Isolated from the Desert of Northwestern China.</title>
        <authorList>
            <person name="Zhou M."/>
            <person name="Chen W."/>
            <person name="Chen H."/>
            <person name="Wei G."/>
        </authorList>
    </citation>
    <scope>NUCLEOTIDE SEQUENCE [LARGE SCALE GENOMIC DNA]</scope>
    <source>
        <strain evidence="1 2">CCNWXJ12-2</strain>
    </source>
</reference>
<proteinExistence type="predicted"/>
<dbReference type="EMBL" id="AHAM01000301">
    <property type="protein sequence ID" value="EHK52793.1"/>
    <property type="molecule type" value="Genomic_DNA"/>
</dbReference>
<name>H0I2J1_9HYPH</name>
<evidence type="ECO:0008006" key="3">
    <source>
        <dbReference type="Google" id="ProtNLM"/>
    </source>
</evidence>
<dbReference type="PATRIC" id="fig|1107882.3.peg.6467"/>
<dbReference type="AlphaFoldDB" id="H0I2J1"/>
<gene>
    <name evidence="1" type="ORF">MAXJ12_33474</name>
</gene>
<dbReference type="Proteomes" id="UP000003250">
    <property type="component" value="Unassembled WGS sequence"/>
</dbReference>
<organism evidence="1 2">
    <name type="scientific">Mesorhizobium alhagi CCNWXJ12-2</name>
    <dbReference type="NCBI Taxonomy" id="1107882"/>
    <lineage>
        <taxon>Bacteria</taxon>
        <taxon>Pseudomonadati</taxon>
        <taxon>Pseudomonadota</taxon>
        <taxon>Alphaproteobacteria</taxon>
        <taxon>Hyphomicrobiales</taxon>
        <taxon>Phyllobacteriaceae</taxon>
        <taxon>Allomesorhizobium</taxon>
    </lineage>
</organism>
<evidence type="ECO:0000313" key="2">
    <source>
        <dbReference type="Proteomes" id="UP000003250"/>
    </source>
</evidence>
<sequence>MAKRTWFYPEVRLLLGRERINVNSLEQAAQILMSDDWPLHDRTCEHAAEMLVKALLGDVDVVEARRAFEAAAKEARILVR</sequence>
<dbReference type="Pfam" id="PF06169">
    <property type="entry name" value="DUF982"/>
    <property type="match status" value="1"/>
</dbReference>
<keyword evidence="2" id="KW-1185">Reference proteome</keyword>
<dbReference type="RefSeq" id="WP_008840248.1">
    <property type="nucleotide sequence ID" value="NZ_AHAM01000301.1"/>
</dbReference>
<dbReference type="InterPro" id="IPR010385">
    <property type="entry name" value="DUF982"/>
</dbReference>
<dbReference type="Gene3D" id="6.10.250.730">
    <property type="match status" value="1"/>
</dbReference>
<protein>
    <recommendedName>
        <fullName evidence="3">DUF982 domain-containing protein</fullName>
    </recommendedName>
</protein>